<dbReference type="Pfam" id="PF21799">
    <property type="entry name" value="MurD-like_N"/>
    <property type="match status" value="1"/>
</dbReference>
<dbReference type="AlphaFoldDB" id="A0A849P8F0"/>
<dbReference type="GO" id="GO:0008360">
    <property type="term" value="P:regulation of cell shape"/>
    <property type="evidence" value="ECO:0007669"/>
    <property type="project" value="UniProtKB-KW"/>
</dbReference>
<feature type="domain" description="Mur ligase central" evidence="10">
    <location>
        <begin position="135"/>
        <end position="342"/>
    </location>
</feature>
<dbReference type="InterPro" id="IPR004101">
    <property type="entry name" value="Mur_ligase_C"/>
</dbReference>
<dbReference type="SUPFAM" id="SSF51984">
    <property type="entry name" value="MurCD N-terminal domain"/>
    <property type="match status" value="1"/>
</dbReference>
<dbReference type="GO" id="GO:0005524">
    <property type="term" value="F:ATP binding"/>
    <property type="evidence" value="ECO:0007669"/>
    <property type="project" value="UniProtKB-UniRule"/>
</dbReference>
<keyword evidence="12" id="KW-1185">Reference proteome</keyword>
<evidence type="ECO:0000313" key="12">
    <source>
        <dbReference type="Proteomes" id="UP000537862"/>
    </source>
</evidence>
<dbReference type="SUPFAM" id="SSF53623">
    <property type="entry name" value="MurD-like peptide ligases, catalytic domain"/>
    <property type="match status" value="1"/>
</dbReference>
<dbReference type="GO" id="GO:0071555">
    <property type="term" value="P:cell wall organization"/>
    <property type="evidence" value="ECO:0007669"/>
    <property type="project" value="UniProtKB-KW"/>
</dbReference>
<dbReference type="InterPro" id="IPR036565">
    <property type="entry name" value="Mur-like_cat_sf"/>
</dbReference>
<proteinExistence type="inferred from homology"/>
<keyword evidence="4 7" id="KW-0436">Ligase</keyword>
<comment type="catalytic activity">
    <reaction evidence="7 8">
        <text>UDP-N-acetyl-alpha-D-muramoyl-L-alanine + D-glutamate + ATP = UDP-N-acetyl-alpha-D-muramoyl-L-alanyl-D-glutamate + ADP + phosphate + H(+)</text>
        <dbReference type="Rhea" id="RHEA:16429"/>
        <dbReference type="ChEBI" id="CHEBI:15378"/>
        <dbReference type="ChEBI" id="CHEBI:29986"/>
        <dbReference type="ChEBI" id="CHEBI:30616"/>
        <dbReference type="ChEBI" id="CHEBI:43474"/>
        <dbReference type="ChEBI" id="CHEBI:83898"/>
        <dbReference type="ChEBI" id="CHEBI:83900"/>
        <dbReference type="ChEBI" id="CHEBI:456216"/>
        <dbReference type="EC" id="6.3.2.9"/>
    </reaction>
</comment>
<keyword evidence="6 7" id="KW-0067">ATP-binding</keyword>
<dbReference type="Proteomes" id="UP000537862">
    <property type="component" value="Unassembled WGS sequence"/>
</dbReference>
<evidence type="ECO:0000256" key="8">
    <source>
        <dbReference type="RuleBase" id="RU003664"/>
    </source>
</evidence>
<comment type="pathway">
    <text evidence="2 7 8">Cell wall biogenesis; peptidoglycan biosynthesis.</text>
</comment>
<keyword evidence="7 8" id="KW-0132">Cell division</keyword>
<dbReference type="HAMAP" id="MF_00639">
    <property type="entry name" value="MurD"/>
    <property type="match status" value="1"/>
</dbReference>
<dbReference type="Pfam" id="PF02875">
    <property type="entry name" value="Mur_ligase_C"/>
    <property type="match status" value="1"/>
</dbReference>
<reference evidence="11 12" key="1">
    <citation type="submission" date="2020-05" db="EMBL/GenBank/DDBJ databases">
        <authorList>
            <person name="Niu N."/>
        </authorList>
    </citation>
    <scope>NUCLEOTIDE SEQUENCE [LARGE SCALE GENOMIC DNA]</scope>
    <source>
        <strain evidence="11 12">3340-03</strain>
    </source>
</reference>
<dbReference type="EMBL" id="JABGBN010000006">
    <property type="protein sequence ID" value="NOL52045.1"/>
    <property type="molecule type" value="Genomic_DNA"/>
</dbReference>
<evidence type="ECO:0000313" key="11">
    <source>
        <dbReference type="EMBL" id="NOL52045.1"/>
    </source>
</evidence>
<evidence type="ECO:0000256" key="1">
    <source>
        <dbReference type="ARBA" id="ARBA00004496"/>
    </source>
</evidence>
<dbReference type="Gene3D" id="3.40.1190.10">
    <property type="entry name" value="Mur-like, catalytic domain"/>
    <property type="match status" value="1"/>
</dbReference>
<evidence type="ECO:0000256" key="5">
    <source>
        <dbReference type="ARBA" id="ARBA00022741"/>
    </source>
</evidence>
<dbReference type="NCBIfam" id="TIGR01087">
    <property type="entry name" value="murD"/>
    <property type="match status" value="1"/>
</dbReference>
<dbReference type="GO" id="GO:0005737">
    <property type="term" value="C:cytoplasm"/>
    <property type="evidence" value="ECO:0007669"/>
    <property type="project" value="UniProtKB-SubCell"/>
</dbReference>
<evidence type="ECO:0000256" key="3">
    <source>
        <dbReference type="ARBA" id="ARBA00022490"/>
    </source>
</evidence>
<dbReference type="PANTHER" id="PTHR43692">
    <property type="entry name" value="UDP-N-ACETYLMURAMOYLALANINE--D-GLUTAMATE LIGASE"/>
    <property type="match status" value="1"/>
</dbReference>
<comment type="similarity">
    <text evidence="7">Belongs to the MurCDEF family.</text>
</comment>
<evidence type="ECO:0000256" key="4">
    <source>
        <dbReference type="ARBA" id="ARBA00022598"/>
    </source>
</evidence>
<feature type="binding site" evidence="7">
    <location>
        <begin position="137"/>
        <end position="143"/>
    </location>
    <ligand>
        <name>ATP</name>
        <dbReference type="ChEBI" id="CHEBI:30616"/>
    </ligand>
</feature>
<evidence type="ECO:0000256" key="2">
    <source>
        <dbReference type="ARBA" id="ARBA00004752"/>
    </source>
</evidence>
<evidence type="ECO:0000259" key="10">
    <source>
        <dbReference type="Pfam" id="PF08245"/>
    </source>
</evidence>
<evidence type="ECO:0000259" key="9">
    <source>
        <dbReference type="Pfam" id="PF02875"/>
    </source>
</evidence>
<comment type="caution">
    <text evidence="11">The sequence shown here is derived from an EMBL/GenBank/DDBJ whole genome shotgun (WGS) entry which is preliminary data.</text>
</comment>
<dbReference type="GO" id="GO:0051301">
    <property type="term" value="P:cell division"/>
    <property type="evidence" value="ECO:0007669"/>
    <property type="project" value="UniProtKB-KW"/>
</dbReference>
<dbReference type="InterPro" id="IPR013221">
    <property type="entry name" value="Mur_ligase_cen"/>
</dbReference>
<keyword evidence="7 8" id="KW-0573">Peptidoglycan synthesis</keyword>
<dbReference type="InterPro" id="IPR036615">
    <property type="entry name" value="Mur_ligase_C_dom_sf"/>
</dbReference>
<dbReference type="GO" id="GO:0009252">
    <property type="term" value="P:peptidoglycan biosynthetic process"/>
    <property type="evidence" value="ECO:0007669"/>
    <property type="project" value="UniProtKB-UniRule"/>
</dbReference>
<evidence type="ECO:0000256" key="6">
    <source>
        <dbReference type="ARBA" id="ARBA00022840"/>
    </source>
</evidence>
<dbReference type="EC" id="6.3.2.9" evidence="7 8"/>
<keyword evidence="5 7" id="KW-0547">Nucleotide-binding</keyword>
<dbReference type="PANTHER" id="PTHR43692:SF1">
    <property type="entry name" value="UDP-N-ACETYLMURAMOYLALANINE--D-GLUTAMATE LIGASE"/>
    <property type="match status" value="1"/>
</dbReference>
<keyword evidence="7 8" id="KW-0961">Cell wall biogenesis/degradation</keyword>
<comment type="function">
    <text evidence="7 8">Cell wall formation. Catalyzes the addition of glutamate to the nucleotide precursor UDP-N-acetylmuramoyl-L-alanine (UMA).</text>
</comment>
<keyword evidence="3 7" id="KW-0963">Cytoplasm</keyword>
<keyword evidence="7 8" id="KW-0133">Cell shape</keyword>
<feature type="domain" description="Mur ligase C-terminal" evidence="9">
    <location>
        <begin position="365"/>
        <end position="478"/>
    </location>
</feature>
<protein>
    <recommendedName>
        <fullName evidence="7 8">UDP-N-acetylmuramoylalanine--D-glutamate ligase</fullName>
        <ecNumber evidence="7 8">6.3.2.9</ecNumber>
    </recommendedName>
    <alternativeName>
        <fullName evidence="7">D-glutamic acid-adding enzyme</fullName>
    </alternativeName>
    <alternativeName>
        <fullName evidence="7">UDP-N-acetylmuramoyl-L-alanyl-D-glutamate synthetase</fullName>
    </alternativeName>
</protein>
<dbReference type="Gene3D" id="3.90.190.20">
    <property type="entry name" value="Mur ligase, C-terminal domain"/>
    <property type="match status" value="1"/>
</dbReference>
<sequence>MTTPFISSVKNRAILILGLGETGLAAAKWCLQQGALVRVADTRDVPPGLDALKTAGIAQEALFLGADRALSEDVLDGVQSIVLSPGLEPFKEPLKSFLDKAQALQIEIIGEIELFARALQDLKEQTQYQAKVLAVTGTNGKTTVTTMTRDMCIQAGLTAVAAGNISPAALDALMQSLAENTLPDVWVIELSSFQLHTTQSLKPNASVVLNITQDHLDWHGSMEHYMAAKAKLLTMSDIAVVNRDDELTVKMVDYLDDVNVRSFGSDEPKLADDLGIENLNGMAWLSVSEYDDFDDPITKPVKKKVYERPVRPIGVMKRLMPADAMRVRGRHNALNGLASMALCRAIGVSYTPLLMTLRDYEAQAHRCNFVRTIRGVDFIDDSKGTNVGATQAALIGMQRPVVIILGGMGKGQDFSPLLAPVQQYARAVFLIGVDRDVIEKALVSSGVPMMKFDSLEAAVNASLDYAQAGDVVLLSPACASFDMFKGYHHRGEVFVDAVSQLAIEQGELM</sequence>
<dbReference type="GO" id="GO:0008764">
    <property type="term" value="F:UDP-N-acetylmuramoylalanine-D-glutamate ligase activity"/>
    <property type="evidence" value="ECO:0007669"/>
    <property type="project" value="UniProtKB-UniRule"/>
</dbReference>
<name>A0A849P8F0_9BURK</name>
<gene>
    <name evidence="7" type="primary">murD</name>
    <name evidence="11" type="ORF">HKX39_07705</name>
</gene>
<organism evidence="11 12">
    <name type="scientific">Pelistega suis</name>
    <dbReference type="NCBI Taxonomy" id="1631957"/>
    <lineage>
        <taxon>Bacteria</taxon>
        <taxon>Pseudomonadati</taxon>
        <taxon>Pseudomonadota</taxon>
        <taxon>Betaproteobacteria</taxon>
        <taxon>Burkholderiales</taxon>
        <taxon>Alcaligenaceae</taxon>
        <taxon>Pelistega</taxon>
    </lineage>
</organism>
<keyword evidence="7 8" id="KW-0131">Cell cycle</keyword>
<dbReference type="RefSeq" id="WP_171680744.1">
    <property type="nucleotide sequence ID" value="NZ_JABGBN010000006.1"/>
</dbReference>
<dbReference type="UniPathway" id="UPA00219"/>
<dbReference type="SUPFAM" id="SSF53244">
    <property type="entry name" value="MurD-like peptide ligases, peptide-binding domain"/>
    <property type="match status" value="1"/>
</dbReference>
<dbReference type="Gene3D" id="3.40.50.720">
    <property type="entry name" value="NAD(P)-binding Rossmann-like Domain"/>
    <property type="match status" value="1"/>
</dbReference>
<evidence type="ECO:0000256" key="7">
    <source>
        <dbReference type="HAMAP-Rule" id="MF_00639"/>
    </source>
</evidence>
<comment type="subcellular location">
    <subcellularLocation>
        <location evidence="1 7 8">Cytoplasm</location>
    </subcellularLocation>
</comment>
<dbReference type="InterPro" id="IPR005762">
    <property type="entry name" value="MurD"/>
</dbReference>
<dbReference type="Pfam" id="PF08245">
    <property type="entry name" value="Mur_ligase_M"/>
    <property type="match status" value="1"/>
</dbReference>
<accession>A0A849P8F0</accession>